<feature type="domain" description="Retrotransposon gag" evidence="1">
    <location>
        <begin position="106"/>
        <end position="202"/>
    </location>
</feature>
<dbReference type="Proteomes" id="UP001151760">
    <property type="component" value="Unassembled WGS sequence"/>
</dbReference>
<evidence type="ECO:0000259" key="1">
    <source>
        <dbReference type="Pfam" id="PF03732"/>
    </source>
</evidence>
<keyword evidence="3" id="KW-1185">Reference proteome</keyword>
<proteinExistence type="predicted"/>
<organism evidence="2 3">
    <name type="scientific">Tanacetum coccineum</name>
    <dbReference type="NCBI Taxonomy" id="301880"/>
    <lineage>
        <taxon>Eukaryota</taxon>
        <taxon>Viridiplantae</taxon>
        <taxon>Streptophyta</taxon>
        <taxon>Embryophyta</taxon>
        <taxon>Tracheophyta</taxon>
        <taxon>Spermatophyta</taxon>
        <taxon>Magnoliopsida</taxon>
        <taxon>eudicotyledons</taxon>
        <taxon>Gunneridae</taxon>
        <taxon>Pentapetalae</taxon>
        <taxon>asterids</taxon>
        <taxon>campanulids</taxon>
        <taxon>Asterales</taxon>
        <taxon>Asteraceae</taxon>
        <taxon>Asteroideae</taxon>
        <taxon>Anthemideae</taxon>
        <taxon>Anthemidinae</taxon>
        <taxon>Tanacetum</taxon>
    </lineage>
</organism>
<comment type="caution">
    <text evidence="2">The sequence shown here is derived from an EMBL/GenBank/DDBJ whole genome shotgun (WGS) entry which is preliminary data.</text>
</comment>
<reference evidence="2" key="2">
    <citation type="submission" date="2022-01" db="EMBL/GenBank/DDBJ databases">
        <authorList>
            <person name="Yamashiro T."/>
            <person name="Shiraishi A."/>
            <person name="Satake H."/>
            <person name="Nakayama K."/>
        </authorList>
    </citation>
    <scope>NUCLEOTIDE SEQUENCE</scope>
</reference>
<keyword evidence="2" id="KW-0808">Transferase</keyword>
<protein>
    <submittedName>
        <fullName evidence="2">Reverse transcriptase domain-containing protein</fullName>
    </submittedName>
</protein>
<gene>
    <name evidence="2" type="ORF">Tco_0978891</name>
</gene>
<evidence type="ECO:0000313" key="3">
    <source>
        <dbReference type="Proteomes" id="UP001151760"/>
    </source>
</evidence>
<dbReference type="EMBL" id="BQNB010016522">
    <property type="protein sequence ID" value="GJT52734.1"/>
    <property type="molecule type" value="Genomic_DNA"/>
</dbReference>
<accession>A0ABQ5EPJ2</accession>
<keyword evidence="2" id="KW-0695">RNA-directed DNA polymerase</keyword>
<keyword evidence="2" id="KW-0548">Nucleotidyltransferase</keyword>
<dbReference type="PANTHER" id="PTHR15503:SF45">
    <property type="entry name" value="RNA-DIRECTED DNA POLYMERASE HOMOLOG"/>
    <property type="match status" value="1"/>
</dbReference>
<dbReference type="PANTHER" id="PTHR15503">
    <property type="entry name" value="LDOC1 RELATED"/>
    <property type="match status" value="1"/>
</dbReference>
<sequence length="318" mass="36723">MPLNEIRVDVKLNFVEQPVEILEREFKKLKRSRIAIIKNLLPAMLAQVGNQGNVGNQNGNVVNENVQENVRNVIVNGNRVVLTRWIEKMEYVQDMSGCSVDQKVKYIVGSFVGKALTWWNSQIRMLSREVAVSMSWNDFKFMMIEEFCPSHEMQKFESELWNYATVGADHAAYTDRLHELASLVTHLVTLKSRMIEMYVYGLAAQICGMWQQQSQRLYRRMYKFLDKNGRDDNKRTRTGNAFTTTTNPVGRENTGMDWLSNYKAEIICHEKVVRIPLLDGKEIEFWIELTPGAMPVAKSPYLLAPSELEEFSGQLKEL</sequence>
<dbReference type="Pfam" id="PF03732">
    <property type="entry name" value="Retrotrans_gag"/>
    <property type="match status" value="1"/>
</dbReference>
<evidence type="ECO:0000313" key="2">
    <source>
        <dbReference type="EMBL" id="GJT52734.1"/>
    </source>
</evidence>
<dbReference type="InterPro" id="IPR005162">
    <property type="entry name" value="Retrotrans_gag_dom"/>
</dbReference>
<name>A0ABQ5EPJ2_9ASTR</name>
<dbReference type="GO" id="GO:0003964">
    <property type="term" value="F:RNA-directed DNA polymerase activity"/>
    <property type="evidence" value="ECO:0007669"/>
    <property type="project" value="UniProtKB-KW"/>
</dbReference>
<reference evidence="2" key="1">
    <citation type="journal article" date="2022" name="Int. J. Mol. Sci.">
        <title>Draft Genome of Tanacetum Coccineum: Genomic Comparison of Closely Related Tanacetum-Family Plants.</title>
        <authorList>
            <person name="Yamashiro T."/>
            <person name="Shiraishi A."/>
            <person name="Nakayama K."/>
            <person name="Satake H."/>
        </authorList>
    </citation>
    <scope>NUCLEOTIDE SEQUENCE</scope>
</reference>
<dbReference type="InterPro" id="IPR032567">
    <property type="entry name" value="RTL1-rel"/>
</dbReference>